<keyword evidence="5 12" id="KW-0547">Nucleotide-binding</keyword>
<dbReference type="PRINTS" id="PR00380">
    <property type="entry name" value="KINESINHEAVY"/>
</dbReference>
<evidence type="ECO:0000256" key="3">
    <source>
        <dbReference type="ARBA" id="ARBA00022490"/>
    </source>
</evidence>
<dbReference type="InterPro" id="IPR001752">
    <property type="entry name" value="Kinesin_motor_dom"/>
</dbReference>
<evidence type="ECO:0000256" key="7">
    <source>
        <dbReference type="ARBA" id="ARBA00023054"/>
    </source>
</evidence>
<dbReference type="PANTHER" id="PTHR47969">
    <property type="entry name" value="CHROMOSOME-ASSOCIATED KINESIN KIF4A-RELATED"/>
    <property type="match status" value="1"/>
</dbReference>
<dbReference type="GO" id="GO:0008017">
    <property type="term" value="F:microtubule binding"/>
    <property type="evidence" value="ECO:0007669"/>
    <property type="project" value="InterPro"/>
</dbReference>
<comment type="subcellular location">
    <subcellularLocation>
        <location evidence="1">Cytoplasm</location>
        <location evidence="1">Cytoskeleton</location>
    </subcellularLocation>
</comment>
<dbReference type="GO" id="GO:0007018">
    <property type="term" value="P:microtubule-based movement"/>
    <property type="evidence" value="ECO:0007669"/>
    <property type="project" value="InterPro"/>
</dbReference>
<dbReference type="Pfam" id="PF05005">
    <property type="entry name" value="Ocnus"/>
    <property type="match status" value="1"/>
</dbReference>
<dbReference type="SUPFAM" id="SSF143724">
    <property type="entry name" value="PHP14-like"/>
    <property type="match status" value="1"/>
</dbReference>
<keyword evidence="6 12" id="KW-0067">ATP-binding</keyword>
<feature type="binding site" evidence="12">
    <location>
        <begin position="102"/>
        <end position="109"/>
    </location>
    <ligand>
        <name>ATP</name>
        <dbReference type="ChEBI" id="CHEBI:30616"/>
    </ligand>
</feature>
<feature type="binding site" evidence="11">
    <location>
        <position position="716"/>
    </location>
    <ligand>
        <name>substrate</name>
    </ligand>
</feature>
<evidence type="ECO:0000256" key="6">
    <source>
        <dbReference type="ARBA" id="ARBA00022840"/>
    </source>
</evidence>
<dbReference type="EMBL" id="CAJNOL010000049">
    <property type="protein sequence ID" value="CAF0787957.1"/>
    <property type="molecule type" value="Genomic_DNA"/>
</dbReference>
<comment type="similarity">
    <text evidence="2">Belongs to the janus family.</text>
</comment>
<evidence type="ECO:0000256" key="12">
    <source>
        <dbReference type="PROSITE-ProRule" id="PRU00283"/>
    </source>
</evidence>
<dbReference type="Gene3D" id="3.40.850.10">
    <property type="entry name" value="Kinesin motor domain"/>
    <property type="match status" value="1"/>
</dbReference>
<organism evidence="17 18">
    <name type="scientific">Rotaria sordida</name>
    <dbReference type="NCBI Taxonomy" id="392033"/>
    <lineage>
        <taxon>Eukaryota</taxon>
        <taxon>Metazoa</taxon>
        <taxon>Spiralia</taxon>
        <taxon>Gnathifera</taxon>
        <taxon>Rotifera</taxon>
        <taxon>Eurotatoria</taxon>
        <taxon>Bdelloidea</taxon>
        <taxon>Philodinida</taxon>
        <taxon>Philodinidae</taxon>
        <taxon>Rotaria</taxon>
    </lineage>
</organism>
<keyword evidence="4 13" id="KW-0493">Microtubule</keyword>
<dbReference type="InterPro" id="IPR038596">
    <property type="entry name" value="Janus_sf"/>
</dbReference>
<evidence type="ECO:0000256" key="8">
    <source>
        <dbReference type="ARBA" id="ARBA00023175"/>
    </source>
</evidence>
<evidence type="ECO:0000256" key="4">
    <source>
        <dbReference type="ARBA" id="ARBA00022701"/>
    </source>
</evidence>
<evidence type="ECO:0000256" key="14">
    <source>
        <dbReference type="SAM" id="Coils"/>
    </source>
</evidence>
<name>A0A813S0W1_9BILA</name>
<dbReference type="GO" id="GO:0003777">
    <property type="term" value="F:microtubule motor activity"/>
    <property type="evidence" value="ECO:0007669"/>
    <property type="project" value="InterPro"/>
</dbReference>
<dbReference type="Proteomes" id="UP000663870">
    <property type="component" value="Unassembled WGS sequence"/>
</dbReference>
<evidence type="ECO:0000256" key="13">
    <source>
        <dbReference type="RuleBase" id="RU000394"/>
    </source>
</evidence>
<dbReference type="InterPro" id="IPR027417">
    <property type="entry name" value="P-loop_NTPase"/>
</dbReference>
<feature type="compositionally biased region" description="Basic residues" evidence="15">
    <location>
        <begin position="661"/>
        <end position="674"/>
    </location>
</feature>
<dbReference type="Pfam" id="PF00225">
    <property type="entry name" value="Kinesin"/>
    <property type="match status" value="1"/>
</dbReference>
<keyword evidence="8 12" id="KW-0505">Motor protein</keyword>
<dbReference type="FunFam" id="3.40.850.10:FF:000029">
    <property type="entry name" value="Kinesin-like protein KIF17"/>
    <property type="match status" value="1"/>
</dbReference>
<dbReference type="SMART" id="SM00129">
    <property type="entry name" value="KISc"/>
    <property type="match status" value="1"/>
</dbReference>
<accession>A0A813S0W1</accession>
<sequence>MPEKKRSASSGNANNVKVVVRCRPMSDKELDNDRRSVVYVNETTGTIDVRPPHSTSDDTSKTFTFDYVFGPDSQQVVIYNLVARPIVDAVLEGYNGTIFAYGQTGTGKTFTMEGKKDDNKNYGIIPNSFAHVFLEISKASKDVGYLVNISYLEIYNEEIRDLLGKDRDKSLEIKERPNVGVYADGLSAHACHSATEIELLMRSGSYNRHTGQTLMNERSSRSHAIFTITIECSDTGPDGGKRIRVGKLHMVDLAGSERQSKSGAEGSTLKEATKINLSLSTLGNVISALVDGKSTHIPYRNSKLTRLLQDSLGGNSKTAMIANIGPADYNYEESLSTLRYANRAKNIKNHARINEDPKDAMIRNLENEIERLRKQVEEGGGDGDEGSGSDISEIDEHGQRIVRKRPLRVRQERKEEIEREIEIERRKLQDDTEKSQKERDKIARALLEKQDELLAIKEKDDLQQKLRQLERKLIVGGENLLDKAQKQAQLLEESERELEARMQNEEQLRKQLQQKEAETLDVQVKYTTLKEEAEDLTRKLKIFGKKYQETKRELIDLENENLQKRTELIEANSQAFRELQKQEFIIGSYIPEEYLKLIQQNAVWNEQFGEWSLKSIAYTGNNIKNKEKSKQDQNDDLNLTHVYLAYTAKGAEKAMRDFMDRKKKKSVKEKKKKTPKETNDDRPTTASFIYCITNFRLIFIMSSNTVDIGSKSGKFKYILVQQGQKYILRGDSSLEYHDQIFDKLKKDVGEKTSSELKVLGGGKIQADFDKKQINVFGDSQSYGAADHAKAKSILQEKYPDFNISTDKPAD</sequence>
<dbReference type="PROSITE" id="PS00411">
    <property type="entry name" value="KINESIN_MOTOR_1"/>
    <property type="match status" value="1"/>
</dbReference>
<evidence type="ECO:0000256" key="1">
    <source>
        <dbReference type="ARBA" id="ARBA00004245"/>
    </source>
</evidence>
<evidence type="ECO:0000313" key="18">
    <source>
        <dbReference type="Proteomes" id="UP000663870"/>
    </source>
</evidence>
<protein>
    <recommendedName>
        <fullName evidence="13">Kinesin-like protein</fullName>
    </recommendedName>
</protein>
<comment type="caution">
    <text evidence="17">The sequence shown here is derived from an EMBL/GenBank/DDBJ whole genome shotgun (WGS) entry which is preliminary data.</text>
</comment>
<dbReference type="InterPro" id="IPR019821">
    <property type="entry name" value="Kinesin_motor_CS"/>
</dbReference>
<keyword evidence="9" id="KW-0206">Cytoskeleton</keyword>
<feature type="coiled-coil region" evidence="14">
    <location>
        <begin position="407"/>
        <end position="574"/>
    </location>
</feature>
<feature type="active site" description="Proton acceptor" evidence="10">
    <location>
        <position position="737"/>
    </location>
</feature>
<comment type="similarity">
    <text evidence="12 13">Belongs to the TRAFAC class myosin-kinesin ATPase superfamily. Kinesin family.</text>
</comment>
<dbReference type="PANTHER" id="PTHR47969:SF21">
    <property type="entry name" value="KINESIN-LIKE PROTEIN"/>
    <property type="match status" value="1"/>
</dbReference>
<evidence type="ECO:0000256" key="2">
    <source>
        <dbReference type="ARBA" id="ARBA00010971"/>
    </source>
</evidence>
<evidence type="ECO:0000256" key="5">
    <source>
        <dbReference type="ARBA" id="ARBA00022741"/>
    </source>
</evidence>
<keyword evidence="18" id="KW-1185">Reference proteome</keyword>
<reference evidence="17" key="1">
    <citation type="submission" date="2021-02" db="EMBL/GenBank/DDBJ databases">
        <authorList>
            <person name="Nowell W R."/>
        </authorList>
    </citation>
    <scope>NUCLEOTIDE SEQUENCE</scope>
</reference>
<dbReference type="PROSITE" id="PS50067">
    <property type="entry name" value="KINESIN_MOTOR_2"/>
    <property type="match status" value="1"/>
</dbReference>
<evidence type="ECO:0000259" key="16">
    <source>
        <dbReference type="PROSITE" id="PS50067"/>
    </source>
</evidence>
<dbReference type="GO" id="GO:0005874">
    <property type="term" value="C:microtubule"/>
    <property type="evidence" value="ECO:0007669"/>
    <property type="project" value="UniProtKB-KW"/>
</dbReference>
<dbReference type="GO" id="GO:0005524">
    <property type="term" value="F:ATP binding"/>
    <property type="evidence" value="ECO:0007669"/>
    <property type="project" value="UniProtKB-UniRule"/>
</dbReference>
<dbReference type="InterPro" id="IPR036961">
    <property type="entry name" value="Kinesin_motor_dom_sf"/>
</dbReference>
<feature type="region of interest" description="Disordered" evidence="15">
    <location>
        <begin position="661"/>
        <end position="681"/>
    </location>
</feature>
<evidence type="ECO:0000256" key="11">
    <source>
        <dbReference type="PIRSR" id="PIRSR607702-2"/>
    </source>
</evidence>
<proteinExistence type="inferred from homology"/>
<dbReference type="Gene3D" id="3.50.20.20">
    <property type="entry name" value="Janus/Ocnus"/>
    <property type="match status" value="1"/>
</dbReference>
<keyword evidence="7 14" id="KW-0175">Coiled coil</keyword>
<gene>
    <name evidence="17" type="ORF">JXQ802_LOCUS3586</name>
</gene>
<keyword evidence="3" id="KW-0963">Cytoplasm</keyword>
<dbReference type="InterPro" id="IPR027640">
    <property type="entry name" value="Kinesin-like_fam"/>
</dbReference>
<evidence type="ECO:0000256" key="9">
    <source>
        <dbReference type="ARBA" id="ARBA00023212"/>
    </source>
</evidence>
<evidence type="ECO:0000313" key="17">
    <source>
        <dbReference type="EMBL" id="CAF0787957.1"/>
    </source>
</evidence>
<evidence type="ECO:0000256" key="15">
    <source>
        <dbReference type="SAM" id="MobiDB-lite"/>
    </source>
</evidence>
<dbReference type="AlphaFoldDB" id="A0A813S0W1"/>
<evidence type="ECO:0000256" key="10">
    <source>
        <dbReference type="PIRSR" id="PIRSR607702-1"/>
    </source>
</evidence>
<feature type="domain" description="Kinesin motor" evidence="16">
    <location>
        <begin position="15"/>
        <end position="347"/>
    </location>
</feature>
<feature type="region of interest" description="Disordered" evidence="15">
    <location>
        <begin position="376"/>
        <end position="397"/>
    </location>
</feature>
<dbReference type="SUPFAM" id="SSF52540">
    <property type="entry name" value="P-loop containing nucleoside triphosphate hydrolases"/>
    <property type="match status" value="1"/>
</dbReference>
<dbReference type="InterPro" id="IPR007702">
    <property type="entry name" value="Janus"/>
</dbReference>